<evidence type="ECO:0000256" key="3">
    <source>
        <dbReference type="ARBA" id="ARBA00022670"/>
    </source>
</evidence>
<comment type="caution">
    <text evidence="14">The sequence shown here is derived from an EMBL/GenBank/DDBJ whole genome shotgun (WGS) entry which is preliminary data.</text>
</comment>
<evidence type="ECO:0000313" key="15">
    <source>
        <dbReference type="Proteomes" id="UP000727993"/>
    </source>
</evidence>
<dbReference type="GO" id="GO:0004222">
    <property type="term" value="F:metalloendopeptidase activity"/>
    <property type="evidence" value="ECO:0007669"/>
    <property type="project" value="InterPro"/>
</dbReference>
<keyword evidence="7 11" id="KW-0862">Zinc</keyword>
<reference evidence="14 15" key="1">
    <citation type="submission" date="2020-10" db="EMBL/GenBank/DDBJ databases">
        <title>Connecting structure to function with the recovery of over 1000 high-quality activated sludge metagenome-assembled genomes encoding full-length rRNA genes using long-read sequencing.</title>
        <authorList>
            <person name="Singleton C.M."/>
            <person name="Petriglieri F."/>
            <person name="Kristensen J.M."/>
            <person name="Kirkegaard R.H."/>
            <person name="Michaelsen T.Y."/>
            <person name="Andersen M.H."/>
            <person name="Karst S.M."/>
            <person name="Dueholm M.S."/>
            <person name="Nielsen P.H."/>
            <person name="Albertsen M."/>
        </authorList>
    </citation>
    <scope>NUCLEOTIDE SEQUENCE [LARGE SCALE GENOMIC DNA]</scope>
    <source>
        <strain evidence="14">Lyne_18-Q3-R50-59_MAXAC.006</strain>
    </source>
</reference>
<evidence type="ECO:0000256" key="9">
    <source>
        <dbReference type="ARBA" id="ARBA00023049"/>
    </source>
</evidence>
<dbReference type="CDD" id="cd07336">
    <property type="entry name" value="M48B_HtpX_like"/>
    <property type="match status" value="1"/>
</dbReference>
<keyword evidence="2" id="KW-1003">Cell membrane</keyword>
<evidence type="ECO:0000259" key="13">
    <source>
        <dbReference type="Pfam" id="PF01435"/>
    </source>
</evidence>
<dbReference type="Pfam" id="PF01435">
    <property type="entry name" value="Peptidase_M48"/>
    <property type="match status" value="1"/>
</dbReference>
<evidence type="ECO:0000256" key="11">
    <source>
        <dbReference type="RuleBase" id="RU003983"/>
    </source>
</evidence>
<name>A0A936TBT3_9ACTN</name>
<evidence type="ECO:0000256" key="7">
    <source>
        <dbReference type="ARBA" id="ARBA00022833"/>
    </source>
</evidence>
<evidence type="ECO:0000256" key="5">
    <source>
        <dbReference type="ARBA" id="ARBA00022723"/>
    </source>
</evidence>
<comment type="cofactor">
    <cofactor evidence="11">
        <name>Zn(2+)</name>
        <dbReference type="ChEBI" id="CHEBI:29105"/>
    </cofactor>
    <text evidence="11">Binds 1 zinc ion per subunit.</text>
</comment>
<gene>
    <name evidence="14" type="ORF">IPN02_00955</name>
</gene>
<evidence type="ECO:0000256" key="10">
    <source>
        <dbReference type="ARBA" id="ARBA00023136"/>
    </source>
</evidence>
<feature type="domain" description="Peptidase M48" evidence="13">
    <location>
        <begin position="51"/>
        <end position="260"/>
    </location>
</feature>
<evidence type="ECO:0000256" key="2">
    <source>
        <dbReference type="ARBA" id="ARBA00022475"/>
    </source>
</evidence>
<keyword evidence="3 11" id="KW-0645">Protease</keyword>
<evidence type="ECO:0000256" key="1">
    <source>
        <dbReference type="ARBA" id="ARBA00004651"/>
    </source>
</evidence>
<evidence type="ECO:0000313" key="14">
    <source>
        <dbReference type="EMBL" id="MBK9295453.1"/>
    </source>
</evidence>
<comment type="subcellular location">
    <subcellularLocation>
        <location evidence="1">Cell membrane</location>
        <topology evidence="1">Multi-pass membrane protein</topology>
    </subcellularLocation>
</comment>
<accession>A0A936TBT3</accession>
<protein>
    <submittedName>
        <fullName evidence="14">Zinc metalloprotease HtpX</fullName>
    </submittedName>
</protein>
<dbReference type="GO" id="GO:0006508">
    <property type="term" value="P:proteolysis"/>
    <property type="evidence" value="ECO:0007669"/>
    <property type="project" value="UniProtKB-KW"/>
</dbReference>
<dbReference type="PANTHER" id="PTHR43221:SF1">
    <property type="entry name" value="PROTEASE HTPX"/>
    <property type="match status" value="1"/>
</dbReference>
<dbReference type="Gene3D" id="3.30.2010.10">
    <property type="entry name" value="Metalloproteases ('zincins'), catalytic domain"/>
    <property type="match status" value="1"/>
</dbReference>
<dbReference type="InterPro" id="IPR050083">
    <property type="entry name" value="HtpX_protease"/>
</dbReference>
<evidence type="ECO:0000256" key="8">
    <source>
        <dbReference type="ARBA" id="ARBA00022989"/>
    </source>
</evidence>
<sequence>MAIGSFWGQSGLMIAFGMSVVMIGGSYWFSDRLAIASARAKPVPEGALPEYRQIMTELTTAAEIPMPGLFVSPNPQPNAFATGRNPHHAAVCVTEGLLQALTWEEIRGVLAHELAHVRNRDILTSSVAAAVASTITFAARMAMWGAMFGGGGGGGRDRNGGGLEQLAMIILGPIAAALIQMAISRNREFAADASAAKLLGTGEPLARALDKLDLYSQRIPADINPAQAQAYIVNPLRRGGMASLFSTHPPVEERISRLRGGSWA</sequence>
<evidence type="ECO:0000256" key="12">
    <source>
        <dbReference type="SAM" id="Phobius"/>
    </source>
</evidence>
<keyword evidence="4 12" id="KW-0812">Transmembrane</keyword>
<feature type="transmembrane region" description="Helical" evidence="12">
    <location>
        <begin position="166"/>
        <end position="183"/>
    </location>
</feature>
<organism evidence="14 15">
    <name type="scientific">Candidatus Neomicrothrix subdominans</name>
    <dbReference type="NCBI Taxonomy" id="2954438"/>
    <lineage>
        <taxon>Bacteria</taxon>
        <taxon>Bacillati</taxon>
        <taxon>Actinomycetota</taxon>
        <taxon>Acidimicrobiia</taxon>
        <taxon>Acidimicrobiales</taxon>
        <taxon>Microthrixaceae</taxon>
        <taxon>Candidatus Neomicrothrix</taxon>
    </lineage>
</organism>
<dbReference type="Proteomes" id="UP000727993">
    <property type="component" value="Unassembled WGS sequence"/>
</dbReference>
<comment type="similarity">
    <text evidence="11">Belongs to the peptidase M48 family.</text>
</comment>
<keyword evidence="5" id="KW-0479">Metal-binding</keyword>
<evidence type="ECO:0000256" key="6">
    <source>
        <dbReference type="ARBA" id="ARBA00022801"/>
    </source>
</evidence>
<keyword evidence="9 11" id="KW-0482">Metalloprotease</keyword>
<dbReference type="GO" id="GO:0005886">
    <property type="term" value="C:plasma membrane"/>
    <property type="evidence" value="ECO:0007669"/>
    <property type="project" value="UniProtKB-SubCell"/>
</dbReference>
<dbReference type="InterPro" id="IPR001915">
    <property type="entry name" value="Peptidase_M48"/>
</dbReference>
<proteinExistence type="inferred from homology"/>
<dbReference type="EMBL" id="JADJZA010000001">
    <property type="protein sequence ID" value="MBK9295453.1"/>
    <property type="molecule type" value="Genomic_DNA"/>
</dbReference>
<keyword evidence="8 12" id="KW-1133">Transmembrane helix</keyword>
<evidence type="ECO:0000256" key="4">
    <source>
        <dbReference type="ARBA" id="ARBA00022692"/>
    </source>
</evidence>
<feature type="transmembrane region" description="Helical" evidence="12">
    <location>
        <begin position="6"/>
        <end position="29"/>
    </location>
</feature>
<dbReference type="GO" id="GO:0046872">
    <property type="term" value="F:metal ion binding"/>
    <property type="evidence" value="ECO:0007669"/>
    <property type="project" value="UniProtKB-KW"/>
</dbReference>
<feature type="transmembrane region" description="Helical" evidence="12">
    <location>
        <begin position="122"/>
        <end position="146"/>
    </location>
</feature>
<keyword evidence="6 11" id="KW-0378">Hydrolase</keyword>
<dbReference type="PANTHER" id="PTHR43221">
    <property type="entry name" value="PROTEASE HTPX"/>
    <property type="match status" value="1"/>
</dbReference>
<dbReference type="AlphaFoldDB" id="A0A936TBT3"/>
<keyword evidence="10 12" id="KW-0472">Membrane</keyword>